<dbReference type="InterPro" id="IPR009075">
    <property type="entry name" value="AcylCo_DH/oxidase_C"/>
</dbReference>
<dbReference type="InterPro" id="IPR006091">
    <property type="entry name" value="Acyl-CoA_Oxase/DH_mid-dom"/>
</dbReference>
<dbReference type="GO" id="GO:0050660">
    <property type="term" value="F:flavin adenine dinucleotide binding"/>
    <property type="evidence" value="ECO:0007669"/>
    <property type="project" value="InterPro"/>
</dbReference>
<sequence length="390" mass="42444">MARQDWNTFGFTEQQNMIRDSVLDLLESKLPAEKIRELDRAGEFPLDAYQALADAGWMSLPFSEADGGSGGSHKDLAVLVEAMAYHYASVATAYLTTAIYAGQHIALHGSEHLKSSYLPGIMDGSIRMAIALTEPGAGSDAAAITTKAERRGDRFVVNGQKLYITCAHVSQYLVTAVRTGPAGDPAYAGHKGISMLLIPTDAPGVTVRMLDTLGRRSTRANEVFFDNVEVPAENLIGPENKGWRGLMKCLNMERLCLAAAGAGNTQHVVDYAKDYATQRVQFGQPITRFQAVAHKFADMRIKAETTRLLTFRVAEMLDAGVEPRIETAMAKVVSTDNDFDCANLGMQIMGGAGYMMEHDMQRFFRDSRIGPVGGGANEIQRNIIAQLMGL</sequence>
<name>A0A372EHH8_9BURK</name>
<dbReference type="InterPro" id="IPR036250">
    <property type="entry name" value="AcylCo_DH-like_C"/>
</dbReference>
<dbReference type="EMBL" id="QVLS01000008">
    <property type="protein sequence ID" value="RFP77949.1"/>
    <property type="molecule type" value="Genomic_DNA"/>
</dbReference>
<comment type="cofactor">
    <cofactor evidence="1">
        <name>FAD</name>
        <dbReference type="ChEBI" id="CHEBI:57692"/>
    </cofactor>
</comment>
<dbReference type="Gene3D" id="2.40.110.10">
    <property type="entry name" value="Butyryl-CoA Dehydrogenase, subunit A, domain 2"/>
    <property type="match status" value="1"/>
</dbReference>
<feature type="domain" description="Acyl-CoA oxidase/dehydrogenase middle" evidence="7">
    <location>
        <begin position="129"/>
        <end position="228"/>
    </location>
</feature>
<evidence type="ECO:0000259" key="7">
    <source>
        <dbReference type="Pfam" id="PF02770"/>
    </source>
</evidence>
<feature type="domain" description="Acyl-CoA dehydrogenase/oxidase C-terminal" evidence="6">
    <location>
        <begin position="240"/>
        <end position="386"/>
    </location>
</feature>
<protein>
    <submittedName>
        <fullName evidence="9">Acyl-CoA dehydrogenase</fullName>
    </submittedName>
</protein>
<evidence type="ECO:0000313" key="10">
    <source>
        <dbReference type="Proteomes" id="UP000261931"/>
    </source>
</evidence>
<dbReference type="PANTHER" id="PTHR43884">
    <property type="entry name" value="ACYL-COA DEHYDROGENASE"/>
    <property type="match status" value="1"/>
</dbReference>
<keyword evidence="5" id="KW-0560">Oxidoreductase</keyword>
<dbReference type="SUPFAM" id="SSF47203">
    <property type="entry name" value="Acyl-CoA dehydrogenase C-terminal domain-like"/>
    <property type="match status" value="1"/>
</dbReference>
<dbReference type="Gene3D" id="1.10.540.10">
    <property type="entry name" value="Acyl-CoA dehydrogenase/oxidase, N-terminal domain"/>
    <property type="match status" value="1"/>
</dbReference>
<comment type="caution">
    <text evidence="9">The sequence shown here is derived from an EMBL/GenBank/DDBJ whole genome shotgun (WGS) entry which is preliminary data.</text>
</comment>
<dbReference type="InterPro" id="IPR013786">
    <property type="entry name" value="AcylCoA_DH/ox_N"/>
</dbReference>
<evidence type="ECO:0000256" key="5">
    <source>
        <dbReference type="ARBA" id="ARBA00023002"/>
    </source>
</evidence>
<organism evidence="9 10">
    <name type="scientific">Hydrogenophaga borbori</name>
    <dbReference type="NCBI Taxonomy" id="2294117"/>
    <lineage>
        <taxon>Bacteria</taxon>
        <taxon>Pseudomonadati</taxon>
        <taxon>Pseudomonadota</taxon>
        <taxon>Betaproteobacteria</taxon>
        <taxon>Burkholderiales</taxon>
        <taxon>Comamonadaceae</taxon>
        <taxon>Hydrogenophaga</taxon>
    </lineage>
</organism>
<dbReference type="GO" id="GO:0003995">
    <property type="term" value="F:acyl-CoA dehydrogenase activity"/>
    <property type="evidence" value="ECO:0007669"/>
    <property type="project" value="InterPro"/>
</dbReference>
<dbReference type="Pfam" id="PF02770">
    <property type="entry name" value="Acyl-CoA_dh_M"/>
    <property type="match status" value="1"/>
</dbReference>
<keyword evidence="4" id="KW-0274">FAD</keyword>
<evidence type="ECO:0000259" key="6">
    <source>
        <dbReference type="Pfam" id="PF00441"/>
    </source>
</evidence>
<dbReference type="Pfam" id="PF02771">
    <property type="entry name" value="Acyl-CoA_dh_N"/>
    <property type="match status" value="1"/>
</dbReference>
<keyword evidence="10" id="KW-1185">Reference proteome</keyword>
<proteinExistence type="inferred from homology"/>
<evidence type="ECO:0000256" key="4">
    <source>
        <dbReference type="ARBA" id="ARBA00022827"/>
    </source>
</evidence>
<dbReference type="RefSeq" id="WP_116959797.1">
    <property type="nucleotide sequence ID" value="NZ_QVLS01000008.1"/>
</dbReference>
<dbReference type="PANTHER" id="PTHR43884:SF12">
    <property type="entry name" value="ISOVALERYL-COA DEHYDROGENASE, MITOCHONDRIAL-RELATED"/>
    <property type="match status" value="1"/>
</dbReference>
<keyword evidence="3" id="KW-0285">Flavoprotein</keyword>
<evidence type="ECO:0000256" key="2">
    <source>
        <dbReference type="ARBA" id="ARBA00009347"/>
    </source>
</evidence>
<evidence type="ECO:0000256" key="3">
    <source>
        <dbReference type="ARBA" id="ARBA00022630"/>
    </source>
</evidence>
<reference evidence="9 10" key="1">
    <citation type="submission" date="2018-08" db="EMBL/GenBank/DDBJ databases">
        <title>Hydrogenophaga sp. LA-38 isolated from sludge.</title>
        <authorList>
            <person name="Im W.-T."/>
        </authorList>
    </citation>
    <scope>NUCLEOTIDE SEQUENCE [LARGE SCALE GENOMIC DNA]</scope>
    <source>
        <strain evidence="9 10">LA-38</strain>
    </source>
</reference>
<dbReference type="AlphaFoldDB" id="A0A372EHH8"/>
<dbReference type="SUPFAM" id="SSF56645">
    <property type="entry name" value="Acyl-CoA dehydrogenase NM domain-like"/>
    <property type="match status" value="1"/>
</dbReference>
<comment type="similarity">
    <text evidence="2">Belongs to the acyl-CoA dehydrogenase family.</text>
</comment>
<dbReference type="FunFam" id="1.20.140.10:FF:000001">
    <property type="entry name" value="Acyl-CoA dehydrogenase"/>
    <property type="match status" value="1"/>
</dbReference>
<dbReference type="InterPro" id="IPR046373">
    <property type="entry name" value="Acyl-CoA_Oxase/DH_mid-dom_sf"/>
</dbReference>
<evidence type="ECO:0000256" key="1">
    <source>
        <dbReference type="ARBA" id="ARBA00001974"/>
    </source>
</evidence>
<gene>
    <name evidence="9" type="ORF">DY262_14490</name>
</gene>
<evidence type="ECO:0000259" key="8">
    <source>
        <dbReference type="Pfam" id="PF02771"/>
    </source>
</evidence>
<dbReference type="PROSITE" id="PS00072">
    <property type="entry name" value="ACYL_COA_DH_1"/>
    <property type="match status" value="1"/>
</dbReference>
<dbReference type="PROSITE" id="PS00073">
    <property type="entry name" value="ACYL_COA_DH_2"/>
    <property type="match status" value="1"/>
</dbReference>
<accession>A0A372EHH8</accession>
<dbReference type="Proteomes" id="UP000261931">
    <property type="component" value="Unassembled WGS sequence"/>
</dbReference>
<dbReference type="Gene3D" id="1.20.140.10">
    <property type="entry name" value="Butyryl-CoA Dehydrogenase, subunit A, domain 3"/>
    <property type="match status" value="1"/>
</dbReference>
<evidence type="ECO:0000313" key="9">
    <source>
        <dbReference type="EMBL" id="RFP77949.1"/>
    </source>
</evidence>
<dbReference type="PIRSF" id="PIRSF016578">
    <property type="entry name" value="HsaA"/>
    <property type="match status" value="1"/>
</dbReference>
<dbReference type="InterPro" id="IPR006089">
    <property type="entry name" value="Acyl-CoA_DH_CS"/>
</dbReference>
<dbReference type="CDD" id="cd00567">
    <property type="entry name" value="ACAD"/>
    <property type="match status" value="1"/>
</dbReference>
<dbReference type="InterPro" id="IPR037069">
    <property type="entry name" value="AcylCoA_DH/ox_N_sf"/>
</dbReference>
<dbReference type="InterPro" id="IPR009100">
    <property type="entry name" value="AcylCoA_DH/oxidase_NM_dom_sf"/>
</dbReference>
<dbReference type="FunFam" id="2.40.110.10:FF:000002">
    <property type="entry name" value="Acyl-CoA dehydrogenase fadE12"/>
    <property type="match status" value="1"/>
</dbReference>
<dbReference type="Pfam" id="PF00441">
    <property type="entry name" value="Acyl-CoA_dh_1"/>
    <property type="match status" value="1"/>
</dbReference>
<feature type="domain" description="Acyl-CoA dehydrogenase/oxidase N-terminal" evidence="8">
    <location>
        <begin position="12"/>
        <end position="124"/>
    </location>
</feature>